<keyword evidence="6" id="KW-0503">Monooxygenase</keyword>
<organism evidence="8">
    <name type="scientific">Sesamum latifolium</name>
    <dbReference type="NCBI Taxonomy" id="2727402"/>
    <lineage>
        <taxon>Eukaryota</taxon>
        <taxon>Viridiplantae</taxon>
        <taxon>Streptophyta</taxon>
        <taxon>Embryophyta</taxon>
        <taxon>Tracheophyta</taxon>
        <taxon>Spermatophyta</taxon>
        <taxon>Magnoliopsida</taxon>
        <taxon>eudicotyledons</taxon>
        <taxon>Gunneridae</taxon>
        <taxon>Pentapetalae</taxon>
        <taxon>asterids</taxon>
        <taxon>lamiids</taxon>
        <taxon>Lamiales</taxon>
        <taxon>Pedaliaceae</taxon>
        <taxon>Sesamum</taxon>
    </lineage>
</organism>
<keyword evidence="4" id="KW-0560">Oxidoreductase</keyword>
<dbReference type="GO" id="GO:0005506">
    <property type="term" value="F:iron ion binding"/>
    <property type="evidence" value="ECO:0007669"/>
    <property type="project" value="InterPro"/>
</dbReference>
<dbReference type="InterPro" id="IPR052306">
    <property type="entry name" value="CYP450_71D"/>
</dbReference>
<evidence type="ECO:0000256" key="7">
    <source>
        <dbReference type="SAM" id="MobiDB-lite"/>
    </source>
</evidence>
<name>A0AAW2WZX2_9LAMI</name>
<dbReference type="PANTHER" id="PTHR47953:SF5">
    <property type="entry name" value="CYTOCHROME P450 71AV8-LIKE"/>
    <property type="match status" value="1"/>
</dbReference>
<evidence type="ECO:0000256" key="1">
    <source>
        <dbReference type="ARBA" id="ARBA00010617"/>
    </source>
</evidence>
<reference evidence="8" key="1">
    <citation type="submission" date="2020-06" db="EMBL/GenBank/DDBJ databases">
        <authorList>
            <person name="Li T."/>
            <person name="Hu X."/>
            <person name="Zhang T."/>
            <person name="Song X."/>
            <person name="Zhang H."/>
            <person name="Dai N."/>
            <person name="Sheng W."/>
            <person name="Hou X."/>
            <person name="Wei L."/>
        </authorList>
    </citation>
    <scope>NUCLEOTIDE SEQUENCE</scope>
    <source>
        <strain evidence="8">KEN1</strain>
        <tissue evidence="8">Leaf</tissue>
    </source>
</reference>
<keyword evidence="2" id="KW-0349">Heme</keyword>
<dbReference type="GO" id="GO:0004497">
    <property type="term" value="F:monooxygenase activity"/>
    <property type="evidence" value="ECO:0007669"/>
    <property type="project" value="UniProtKB-KW"/>
</dbReference>
<dbReference type="GO" id="GO:0020037">
    <property type="term" value="F:heme binding"/>
    <property type="evidence" value="ECO:0007669"/>
    <property type="project" value="InterPro"/>
</dbReference>
<gene>
    <name evidence="8" type="ORF">Slati_1880100</name>
</gene>
<sequence length="166" mass="19124">MRLVMMRRKLDVILDDIINEYKENLAKMARENEDGEGKESTSRRGNGELGNEDLVDVFLRIKESGKLEFPIGNDNIKAVIYNLIIRETHKLHPLVPFLPRASREEREINGWGFSIPAVRDQKKNVLGLANVELPLAQLLYSFNWKLPDGVRAEDLDMIEILELQLQ</sequence>
<protein>
    <submittedName>
        <fullName evidence="8">Premnaspirodiene oxygenase</fullName>
    </submittedName>
</protein>
<accession>A0AAW2WZX2</accession>
<dbReference type="EMBL" id="JACGWN010000006">
    <property type="protein sequence ID" value="KAL0447522.1"/>
    <property type="molecule type" value="Genomic_DNA"/>
</dbReference>
<evidence type="ECO:0000256" key="4">
    <source>
        <dbReference type="ARBA" id="ARBA00023002"/>
    </source>
</evidence>
<feature type="region of interest" description="Disordered" evidence="7">
    <location>
        <begin position="29"/>
        <end position="48"/>
    </location>
</feature>
<dbReference type="GO" id="GO:0016705">
    <property type="term" value="F:oxidoreductase activity, acting on paired donors, with incorporation or reduction of molecular oxygen"/>
    <property type="evidence" value="ECO:0007669"/>
    <property type="project" value="InterPro"/>
</dbReference>
<evidence type="ECO:0000256" key="2">
    <source>
        <dbReference type="ARBA" id="ARBA00022617"/>
    </source>
</evidence>
<proteinExistence type="inferred from homology"/>
<evidence type="ECO:0000313" key="8">
    <source>
        <dbReference type="EMBL" id="KAL0447522.1"/>
    </source>
</evidence>
<evidence type="ECO:0000256" key="6">
    <source>
        <dbReference type="ARBA" id="ARBA00023033"/>
    </source>
</evidence>
<dbReference type="AlphaFoldDB" id="A0AAW2WZX2"/>
<comment type="similarity">
    <text evidence="1">Belongs to the cytochrome P450 family.</text>
</comment>
<evidence type="ECO:0000256" key="5">
    <source>
        <dbReference type="ARBA" id="ARBA00023004"/>
    </source>
</evidence>
<dbReference type="InterPro" id="IPR036396">
    <property type="entry name" value="Cyt_P450_sf"/>
</dbReference>
<dbReference type="PANTHER" id="PTHR47953">
    <property type="entry name" value="OS08G0105600 PROTEIN"/>
    <property type="match status" value="1"/>
</dbReference>
<reference evidence="8" key="2">
    <citation type="journal article" date="2024" name="Plant">
        <title>Genomic evolution and insights into agronomic trait innovations of Sesamum species.</title>
        <authorList>
            <person name="Miao H."/>
            <person name="Wang L."/>
            <person name="Qu L."/>
            <person name="Liu H."/>
            <person name="Sun Y."/>
            <person name="Le M."/>
            <person name="Wang Q."/>
            <person name="Wei S."/>
            <person name="Zheng Y."/>
            <person name="Lin W."/>
            <person name="Duan Y."/>
            <person name="Cao H."/>
            <person name="Xiong S."/>
            <person name="Wang X."/>
            <person name="Wei L."/>
            <person name="Li C."/>
            <person name="Ma Q."/>
            <person name="Ju M."/>
            <person name="Zhao R."/>
            <person name="Li G."/>
            <person name="Mu C."/>
            <person name="Tian Q."/>
            <person name="Mei H."/>
            <person name="Zhang T."/>
            <person name="Gao T."/>
            <person name="Zhang H."/>
        </authorList>
    </citation>
    <scope>NUCLEOTIDE SEQUENCE</scope>
    <source>
        <strain evidence="8">KEN1</strain>
    </source>
</reference>
<keyword evidence="5" id="KW-0408">Iron</keyword>
<comment type="caution">
    <text evidence="8">The sequence shown here is derived from an EMBL/GenBank/DDBJ whole genome shotgun (WGS) entry which is preliminary data.</text>
</comment>
<evidence type="ECO:0000256" key="3">
    <source>
        <dbReference type="ARBA" id="ARBA00022723"/>
    </source>
</evidence>
<dbReference type="SUPFAM" id="SSF48264">
    <property type="entry name" value="Cytochrome P450"/>
    <property type="match status" value="1"/>
</dbReference>
<feature type="compositionally biased region" description="Basic and acidic residues" evidence="7">
    <location>
        <begin position="29"/>
        <end position="46"/>
    </location>
</feature>
<keyword evidence="3" id="KW-0479">Metal-binding</keyword>